<accession>A0A1M5R9E0</accession>
<evidence type="ECO:0000313" key="4">
    <source>
        <dbReference type="EMBL" id="SHH22977.1"/>
    </source>
</evidence>
<reference evidence="5" key="1">
    <citation type="submission" date="2016-11" db="EMBL/GenBank/DDBJ databases">
        <authorList>
            <person name="Varghese N."/>
            <person name="Submissions S."/>
        </authorList>
    </citation>
    <scope>NUCLEOTIDE SEQUENCE [LARGE SCALE GENOMIC DNA]</scope>
    <source>
        <strain evidence="5">DSM 11003</strain>
    </source>
</reference>
<dbReference type="GO" id="GO:0043590">
    <property type="term" value="C:bacterial nucleoid"/>
    <property type="evidence" value="ECO:0007669"/>
    <property type="project" value="UniProtKB-UniRule"/>
</dbReference>
<dbReference type="Gene3D" id="3.30.1310.10">
    <property type="entry name" value="Nucleoid-associated protein YbaB-like domain"/>
    <property type="match status" value="1"/>
</dbReference>
<keyword evidence="1 2" id="KW-0238">DNA-binding</keyword>
<evidence type="ECO:0000256" key="2">
    <source>
        <dbReference type="HAMAP-Rule" id="MF_00274"/>
    </source>
</evidence>
<dbReference type="InterPro" id="IPR036894">
    <property type="entry name" value="YbaB-like_sf"/>
</dbReference>
<comment type="similarity">
    <text evidence="2">Belongs to the YbaB/EbfC family.</text>
</comment>
<dbReference type="Proteomes" id="UP000242329">
    <property type="component" value="Unassembled WGS sequence"/>
</dbReference>
<dbReference type="STRING" id="1123382.SAMN02745221_01978"/>
<comment type="subunit">
    <text evidence="2">Homodimer.</text>
</comment>
<evidence type="ECO:0000256" key="1">
    <source>
        <dbReference type="ARBA" id="ARBA00023125"/>
    </source>
</evidence>
<proteinExistence type="inferred from homology"/>
<sequence>MVFNPGGASLSKMMKEAKKVQERIAKLQEELENRVVEASAGGGAVQVKVNGKQQLLEIKISKEAVDPEDIEMLEDMILAAVNEGLKSAQEMVSEEMAKITGGLNIPGL</sequence>
<dbReference type="RefSeq" id="WP_073093319.1">
    <property type="nucleotide sequence ID" value="NZ_FQWY01000045.1"/>
</dbReference>
<dbReference type="PIRSF" id="PIRSF004555">
    <property type="entry name" value="UCP004555"/>
    <property type="match status" value="1"/>
</dbReference>
<evidence type="ECO:0000313" key="5">
    <source>
        <dbReference type="Proteomes" id="UP000242329"/>
    </source>
</evidence>
<dbReference type="InterPro" id="IPR004401">
    <property type="entry name" value="YbaB/EbfC"/>
</dbReference>
<dbReference type="Pfam" id="PF02575">
    <property type="entry name" value="YbaB_DNA_bd"/>
    <property type="match status" value="1"/>
</dbReference>
<dbReference type="NCBIfam" id="TIGR00103">
    <property type="entry name" value="DNA_YbaB_EbfC"/>
    <property type="match status" value="1"/>
</dbReference>
<dbReference type="AlphaFoldDB" id="A0A1M5R9E0"/>
<dbReference type="PANTHER" id="PTHR33449:SF1">
    <property type="entry name" value="NUCLEOID-ASSOCIATED PROTEIN YBAB"/>
    <property type="match status" value="1"/>
</dbReference>
<feature type="coiled-coil region" evidence="3">
    <location>
        <begin position="10"/>
        <end position="37"/>
    </location>
</feature>
<comment type="subcellular location">
    <subcellularLocation>
        <location evidence="2">Cytoplasm</location>
        <location evidence="2">Nucleoid</location>
    </subcellularLocation>
</comment>
<dbReference type="SUPFAM" id="SSF82607">
    <property type="entry name" value="YbaB-like"/>
    <property type="match status" value="1"/>
</dbReference>
<name>A0A1M5R9E0_9FIRM</name>
<organism evidence="4 5">
    <name type="scientific">Thermosyntropha lipolytica DSM 11003</name>
    <dbReference type="NCBI Taxonomy" id="1123382"/>
    <lineage>
        <taxon>Bacteria</taxon>
        <taxon>Bacillati</taxon>
        <taxon>Bacillota</taxon>
        <taxon>Clostridia</taxon>
        <taxon>Eubacteriales</taxon>
        <taxon>Syntrophomonadaceae</taxon>
        <taxon>Thermosyntropha</taxon>
    </lineage>
</organism>
<dbReference type="EMBL" id="FQWY01000045">
    <property type="protein sequence ID" value="SHH22977.1"/>
    <property type="molecule type" value="Genomic_DNA"/>
</dbReference>
<dbReference type="HAMAP" id="MF_00274">
    <property type="entry name" value="DNA_YbaB_EbfC"/>
    <property type="match status" value="1"/>
</dbReference>
<keyword evidence="5" id="KW-1185">Reference proteome</keyword>
<evidence type="ECO:0000256" key="3">
    <source>
        <dbReference type="SAM" id="Coils"/>
    </source>
</evidence>
<protein>
    <recommendedName>
        <fullName evidence="2">Nucleoid-associated protein SAMN02745221_01978</fullName>
    </recommendedName>
</protein>
<gene>
    <name evidence="4" type="ORF">SAMN02745221_01978</name>
</gene>
<dbReference type="GO" id="GO:0003677">
    <property type="term" value="F:DNA binding"/>
    <property type="evidence" value="ECO:0007669"/>
    <property type="project" value="UniProtKB-UniRule"/>
</dbReference>
<keyword evidence="2" id="KW-0963">Cytoplasm</keyword>
<comment type="function">
    <text evidence="2">Binds to DNA and alters its conformation. May be involved in regulation of gene expression, nucleoid organization and DNA protection.</text>
</comment>
<dbReference type="PANTHER" id="PTHR33449">
    <property type="entry name" value="NUCLEOID-ASSOCIATED PROTEIN YBAB"/>
    <property type="match status" value="1"/>
</dbReference>
<dbReference type="GO" id="GO:0005829">
    <property type="term" value="C:cytosol"/>
    <property type="evidence" value="ECO:0007669"/>
    <property type="project" value="TreeGrafter"/>
</dbReference>
<keyword evidence="3" id="KW-0175">Coiled coil</keyword>
<dbReference type="OrthoDB" id="9795263at2"/>